<dbReference type="Proteomes" id="UP000248423">
    <property type="component" value="Unassembled WGS sequence"/>
</dbReference>
<gene>
    <name evidence="2" type="ORF">BO78DRAFT_466270</name>
</gene>
<dbReference type="Gene3D" id="3.30.710.10">
    <property type="entry name" value="Potassium Channel Kv1.1, Chain A"/>
    <property type="match status" value="1"/>
</dbReference>
<name>A0A319F1U1_ASPSB</name>
<protein>
    <recommendedName>
        <fullName evidence="4">BTB domain-containing protein</fullName>
    </recommendedName>
</protein>
<dbReference type="VEuPathDB" id="FungiDB:BO78DRAFT_466270"/>
<evidence type="ECO:0000256" key="1">
    <source>
        <dbReference type="SAM" id="MobiDB-lite"/>
    </source>
</evidence>
<dbReference type="SUPFAM" id="SSF54695">
    <property type="entry name" value="POZ domain"/>
    <property type="match status" value="1"/>
</dbReference>
<feature type="region of interest" description="Disordered" evidence="1">
    <location>
        <begin position="81"/>
        <end position="125"/>
    </location>
</feature>
<dbReference type="EMBL" id="KZ826317">
    <property type="protein sequence ID" value="PYI11724.1"/>
    <property type="molecule type" value="Genomic_DNA"/>
</dbReference>
<evidence type="ECO:0000313" key="3">
    <source>
        <dbReference type="Proteomes" id="UP000248423"/>
    </source>
</evidence>
<dbReference type="PANTHER" id="PTHR47843">
    <property type="entry name" value="BTB DOMAIN-CONTAINING PROTEIN-RELATED"/>
    <property type="match status" value="1"/>
</dbReference>
<reference evidence="2 3" key="1">
    <citation type="submission" date="2018-02" db="EMBL/GenBank/DDBJ databases">
        <title>The genomes of Aspergillus section Nigri reveals drivers in fungal speciation.</title>
        <authorList>
            <consortium name="DOE Joint Genome Institute"/>
            <person name="Vesth T.C."/>
            <person name="Nybo J."/>
            <person name="Theobald S."/>
            <person name="Brandl J."/>
            <person name="Frisvad J.C."/>
            <person name="Nielsen K.F."/>
            <person name="Lyhne E.K."/>
            <person name="Kogle M.E."/>
            <person name="Kuo A."/>
            <person name="Riley R."/>
            <person name="Clum A."/>
            <person name="Nolan M."/>
            <person name="Lipzen A."/>
            <person name="Salamov A."/>
            <person name="Henrissat B."/>
            <person name="Wiebenga A."/>
            <person name="De vries R.P."/>
            <person name="Grigoriev I.V."/>
            <person name="Mortensen U.H."/>
            <person name="Andersen M.R."/>
            <person name="Baker S.E."/>
        </authorList>
    </citation>
    <scope>NUCLEOTIDE SEQUENCE [LARGE SCALE GENOMIC DNA]</scope>
    <source>
        <strain evidence="2 3">CBS 121057</strain>
    </source>
</reference>
<organism evidence="2 3">
    <name type="scientific">Aspergillus sclerotiicarbonarius (strain CBS 121057 / IBT 28362)</name>
    <dbReference type="NCBI Taxonomy" id="1448318"/>
    <lineage>
        <taxon>Eukaryota</taxon>
        <taxon>Fungi</taxon>
        <taxon>Dikarya</taxon>
        <taxon>Ascomycota</taxon>
        <taxon>Pezizomycotina</taxon>
        <taxon>Eurotiomycetes</taxon>
        <taxon>Eurotiomycetidae</taxon>
        <taxon>Eurotiales</taxon>
        <taxon>Aspergillaceae</taxon>
        <taxon>Aspergillus</taxon>
        <taxon>Aspergillus subgen. Circumdati</taxon>
    </lineage>
</organism>
<dbReference type="InterPro" id="IPR011333">
    <property type="entry name" value="SKP1/BTB/POZ_sf"/>
</dbReference>
<proteinExistence type="predicted"/>
<sequence>MEGNFGKCISSPLFTFIVGQAKREIVVHSAPLASLSSTLDKLINGTMLEAKLHKVDWSGVIEEDTFVRLCEFAYVGDYTPPPCSERNARPQTPISASELPKEPHDDECEAETSSRSMTKKKKRNPLEALEAHEPWDPFHSHILPCKEMSISSHHLRDKLAGLHAQFTKSHAELSSRQRVKFAPTRHSHPQEDFTPVFLGHAKLYILADTYGILPLAELVLYKLATTLTQFRLCENNVGDVAELVRWSYQSTRPHDALRTLVTTYVVSVLGQISKSPGFQELLAEGGEFVLDFWQILIIV</sequence>
<dbReference type="OrthoDB" id="9997739at2759"/>
<dbReference type="STRING" id="1448318.A0A319F1U1"/>
<keyword evidence="3" id="KW-1185">Reference proteome</keyword>
<accession>A0A319F1U1</accession>
<evidence type="ECO:0000313" key="2">
    <source>
        <dbReference type="EMBL" id="PYI11724.1"/>
    </source>
</evidence>
<evidence type="ECO:0008006" key="4">
    <source>
        <dbReference type="Google" id="ProtNLM"/>
    </source>
</evidence>
<dbReference type="AlphaFoldDB" id="A0A319F1U1"/>